<evidence type="ECO:0000313" key="2">
    <source>
        <dbReference type="EMBL" id="AHV95402.1"/>
    </source>
</evidence>
<dbReference type="KEGG" id="psab:PSAB_02330"/>
<dbReference type="STRING" id="1268072.PSAB_02330"/>
<dbReference type="AlphaFoldDB" id="X4ZD27"/>
<accession>X4ZD27</accession>
<keyword evidence="1" id="KW-0472">Membrane</keyword>
<keyword evidence="1" id="KW-0812">Transmembrane</keyword>
<evidence type="ECO:0000256" key="1">
    <source>
        <dbReference type="SAM" id="Phobius"/>
    </source>
</evidence>
<gene>
    <name evidence="2" type="ORF">PSAB_02330</name>
</gene>
<dbReference type="RefSeq" id="WP_025332996.1">
    <property type="nucleotide sequence ID" value="NZ_CP004078.1"/>
</dbReference>
<evidence type="ECO:0000313" key="3">
    <source>
        <dbReference type="Proteomes" id="UP000019772"/>
    </source>
</evidence>
<feature type="transmembrane region" description="Helical" evidence="1">
    <location>
        <begin position="34"/>
        <end position="53"/>
    </location>
</feature>
<reference evidence="2 3" key="1">
    <citation type="journal article" date="2014" name="PLoS Genet.">
        <title>Comparative Genomic Analysis of N2-Fixing and Non-N2-Fixing Paenibacillus spp.: Organization, Evolution and Expression of the Nitrogen Fixation Genes.</title>
        <authorList>
            <person name="Xie J.B."/>
            <person name="Du Z."/>
            <person name="Bai L."/>
            <person name="Tian C."/>
            <person name="Zhang Y."/>
            <person name="Xie J.Y."/>
            <person name="Wang T."/>
            <person name="Liu X."/>
            <person name="Chen X."/>
            <person name="Cheng Q."/>
            <person name="Chen S."/>
            <person name="Li J."/>
        </authorList>
    </citation>
    <scope>NUCLEOTIDE SEQUENCE [LARGE SCALE GENOMIC DNA]</scope>
    <source>
        <strain evidence="2 3">T27</strain>
    </source>
</reference>
<name>X4ZD27_9BACL</name>
<dbReference type="Proteomes" id="UP000019772">
    <property type="component" value="Chromosome"/>
</dbReference>
<organism evidence="2 3">
    <name type="scientific">Paenibacillus sabinae T27</name>
    <dbReference type="NCBI Taxonomy" id="1268072"/>
    <lineage>
        <taxon>Bacteria</taxon>
        <taxon>Bacillati</taxon>
        <taxon>Bacillota</taxon>
        <taxon>Bacilli</taxon>
        <taxon>Bacillales</taxon>
        <taxon>Paenibacillaceae</taxon>
        <taxon>Paenibacillus</taxon>
    </lineage>
</organism>
<dbReference type="EMBL" id="CP004078">
    <property type="protein sequence ID" value="AHV95402.1"/>
    <property type="molecule type" value="Genomic_DNA"/>
</dbReference>
<proteinExistence type="predicted"/>
<keyword evidence="1" id="KW-1133">Transmembrane helix</keyword>
<dbReference type="PATRIC" id="fig|1268072.3.peg.491"/>
<sequence length="60" mass="6571">MKNRTGLMVAVSIILIIVSSQLNAAESRMLGALQQLLLGLGLVGCLLAMWKWMKGSRTRK</sequence>
<dbReference type="HOGENOM" id="CLU_208524_0_0_9"/>
<keyword evidence="3" id="KW-1185">Reference proteome</keyword>
<protein>
    <submittedName>
        <fullName evidence="2">Uncharacterized protein</fullName>
    </submittedName>
</protein>